<comment type="similarity">
    <text evidence="3 9">Belongs to the KISH family.</text>
</comment>
<dbReference type="EMBL" id="GBEZ01013795">
    <property type="protein sequence ID" value="JAC72226.1"/>
    <property type="molecule type" value="Transcribed_RNA"/>
</dbReference>
<comment type="function">
    <text evidence="1 9">Involved in the early part of the secretory pathway.</text>
</comment>
<evidence type="ECO:0000256" key="8">
    <source>
        <dbReference type="ARBA" id="ARBA00023136"/>
    </source>
</evidence>
<protein>
    <recommendedName>
        <fullName evidence="9">Protein kish</fullName>
    </recommendedName>
</protein>
<organism evidence="12">
    <name type="scientific">Tetraselmis sp. GSL018</name>
    <dbReference type="NCBI Taxonomy" id="582737"/>
    <lineage>
        <taxon>Eukaryota</taxon>
        <taxon>Viridiplantae</taxon>
        <taxon>Chlorophyta</taxon>
        <taxon>core chlorophytes</taxon>
        <taxon>Chlorodendrophyceae</taxon>
        <taxon>Chlorodendrales</taxon>
        <taxon>Chlorodendraceae</taxon>
        <taxon>Tetraselmis</taxon>
    </lineage>
</organism>
<evidence type="ECO:0000256" key="5">
    <source>
        <dbReference type="ARBA" id="ARBA00022729"/>
    </source>
</evidence>
<dbReference type="InterPro" id="IPR051523">
    <property type="entry name" value="KISH_domain"/>
</dbReference>
<evidence type="ECO:0000256" key="6">
    <source>
        <dbReference type="ARBA" id="ARBA00022989"/>
    </source>
</evidence>
<evidence type="ECO:0000256" key="9">
    <source>
        <dbReference type="RuleBase" id="RU910717"/>
    </source>
</evidence>
<evidence type="ECO:0000256" key="3">
    <source>
        <dbReference type="ARBA" id="ARBA00008961"/>
    </source>
</evidence>
<dbReference type="PANTHER" id="PTHR13229">
    <property type="entry name" value="PROTEIN KISH-A"/>
    <property type="match status" value="1"/>
</dbReference>
<evidence type="ECO:0000256" key="2">
    <source>
        <dbReference type="ARBA" id="ARBA00004614"/>
    </source>
</evidence>
<evidence type="ECO:0000256" key="1">
    <source>
        <dbReference type="ARBA" id="ARBA00002154"/>
    </source>
</evidence>
<keyword evidence="8" id="KW-0472">Membrane</keyword>
<dbReference type="EMBL" id="GBEZ01011693">
    <property type="protein sequence ID" value="JAC74113.1"/>
    <property type="molecule type" value="Transcribed_RNA"/>
</dbReference>
<accession>A0A061RQC4</accession>
<keyword evidence="5 9" id="KW-0732">Signal</keyword>
<evidence type="ECO:0000313" key="11">
    <source>
        <dbReference type="EMBL" id="JAC72226.1"/>
    </source>
</evidence>
<evidence type="ECO:0000256" key="4">
    <source>
        <dbReference type="ARBA" id="ARBA00022692"/>
    </source>
</evidence>
<dbReference type="GO" id="GO:0000139">
    <property type="term" value="C:Golgi membrane"/>
    <property type="evidence" value="ECO:0007669"/>
    <property type="project" value="UniProtKB-SubCell"/>
</dbReference>
<dbReference type="AlphaFoldDB" id="A0A061RQC4"/>
<sequence length="70" mass="7881">MSALFDFQSFLTVLLLTICSCTYLKEKVPNALQRTTGFRGIFWKASRIGERASPWVSLFCIGMGVSILLF</sequence>
<name>A0A061RQC4_9CHLO</name>
<keyword evidence="4" id="KW-0812">Transmembrane</keyword>
<comment type="subcellular location">
    <subcellularLocation>
        <location evidence="2 9">Golgi apparatus membrane</location>
        <topology evidence="2 9">Single-pass type I membrane protein</topology>
    </subcellularLocation>
</comment>
<evidence type="ECO:0000313" key="10">
    <source>
        <dbReference type="EMBL" id="JAC61064.1"/>
    </source>
</evidence>
<dbReference type="EMBL" id="GBEZ01026101">
    <property type="protein sequence ID" value="JAC61064.1"/>
    <property type="molecule type" value="Transcribed_RNA"/>
</dbReference>
<feature type="chain" id="PRO_5007353095" description="Protein kish" evidence="9">
    <location>
        <begin position="22"/>
        <end position="70"/>
    </location>
</feature>
<gene>
    <name evidence="11" type="ORF">TSPGSL018_224</name>
    <name evidence="12" type="ORF">TSPGSL018_26846</name>
    <name evidence="10" type="ORF">TSPGSL018_27260</name>
</gene>
<proteinExistence type="inferred from homology"/>
<keyword evidence="7 9" id="KW-0333">Golgi apparatus</keyword>
<feature type="signal peptide" evidence="9">
    <location>
        <begin position="1"/>
        <end position="21"/>
    </location>
</feature>
<dbReference type="InterPro" id="IPR009653">
    <property type="entry name" value="Ksh1"/>
</dbReference>
<evidence type="ECO:0000313" key="12">
    <source>
        <dbReference type="EMBL" id="JAC74113.1"/>
    </source>
</evidence>
<reference evidence="12" key="1">
    <citation type="submission" date="2014-05" db="EMBL/GenBank/DDBJ databases">
        <title>The transcriptome of the halophilic microalga Tetraselmis sp. GSL018 isolated from the Great Salt Lake, Utah.</title>
        <authorList>
            <person name="Jinkerson R.E."/>
            <person name="D'Adamo S."/>
            <person name="Posewitz M.C."/>
        </authorList>
    </citation>
    <scope>NUCLEOTIDE SEQUENCE</scope>
    <source>
        <strain evidence="12">GSL018</strain>
    </source>
</reference>
<evidence type="ECO:0000256" key="7">
    <source>
        <dbReference type="ARBA" id="ARBA00023034"/>
    </source>
</evidence>
<keyword evidence="6" id="KW-1133">Transmembrane helix</keyword>
<dbReference type="Pfam" id="PF06842">
    <property type="entry name" value="DUF1242"/>
    <property type="match status" value="1"/>
</dbReference>